<reference evidence="1" key="1">
    <citation type="journal article" date="2015" name="Proc. Natl. Acad. Sci. U.S.A.">
        <title>Networks of energetic and metabolic interactions define dynamics in microbial communities.</title>
        <authorList>
            <person name="Embree M."/>
            <person name="Liu J.K."/>
            <person name="Al-Bassam M.M."/>
            <person name="Zengler K."/>
        </authorList>
    </citation>
    <scope>NUCLEOTIDE SEQUENCE</scope>
</reference>
<dbReference type="AlphaFoldDB" id="A0A0W8FCB4"/>
<sequence length="85" mass="9384">MKSDQVVDDPTNEFLAKVLEMWPKTNAVEMEGAGATAAIDQANCLGISTRFMMIQGDIRCGRCLHNGMDWDRLPRSPSAKPLVCE</sequence>
<comment type="caution">
    <text evidence="1">The sequence shown here is derived from an EMBL/GenBank/DDBJ whole genome shotgun (WGS) entry which is preliminary data.</text>
</comment>
<evidence type="ECO:0000313" key="1">
    <source>
        <dbReference type="EMBL" id="KUG18490.1"/>
    </source>
</evidence>
<protein>
    <submittedName>
        <fullName evidence="1">Uncharacterized protein</fullName>
    </submittedName>
</protein>
<organism evidence="1">
    <name type="scientific">hydrocarbon metagenome</name>
    <dbReference type="NCBI Taxonomy" id="938273"/>
    <lineage>
        <taxon>unclassified sequences</taxon>
        <taxon>metagenomes</taxon>
        <taxon>ecological metagenomes</taxon>
    </lineage>
</organism>
<proteinExistence type="predicted"/>
<dbReference type="EMBL" id="LNQE01001376">
    <property type="protein sequence ID" value="KUG18490.1"/>
    <property type="molecule type" value="Genomic_DNA"/>
</dbReference>
<gene>
    <name evidence="1" type="ORF">ASZ90_011800</name>
</gene>
<name>A0A0W8FCB4_9ZZZZ</name>
<accession>A0A0W8FCB4</accession>